<accession>A0A1F5VS52</accession>
<dbReference type="EMBL" id="MFGW01000096">
    <property type="protein sequence ID" value="OGF66158.1"/>
    <property type="molecule type" value="Genomic_DNA"/>
</dbReference>
<dbReference type="Proteomes" id="UP000178943">
    <property type="component" value="Unassembled WGS sequence"/>
</dbReference>
<keyword evidence="1" id="KW-0004">4Fe-4S</keyword>
<sequence length="348" mass="40182">MANFSRAGLTPIIKQEAKTLGFDRIGIVEKKSLQHSGYIKQWIKQGYHADMKYMAENLEKRIDINKVFGSCESIIVVAENYYKPAKRDKYMHIARYAAAKDYHGRIKAKLVSLAKTIQSMEPSLQYKAYVDTGPVMEKLWAVEAGIGWMGKHSIIINKGIGSWFCIGILLVNQTLEPDHPVKDKCGDCMRCIETCPTGAIIQPYVVDARRCISYLTIENKQEIPTDYLDKLSGYFFGCDICQEACPWNKGRFKGTSKNIINIFARHKGTEAQRHKGIEIPGEFFLDCEKEEDNYFVREEEILPVSYSKEEMEKLLLIKEQEFKRIYSGYAIRRLVFKNFRRNIQAYMK</sequence>
<dbReference type="Gene3D" id="3.30.70.20">
    <property type="match status" value="1"/>
</dbReference>
<keyword evidence="4" id="KW-0479">Metal-binding</keyword>
<reference evidence="10 11" key="1">
    <citation type="journal article" date="2016" name="Nat. Commun.">
        <title>Thousands of microbial genomes shed light on interconnected biogeochemical processes in an aquifer system.</title>
        <authorList>
            <person name="Anantharaman K."/>
            <person name="Brown C.T."/>
            <person name="Hug L.A."/>
            <person name="Sharon I."/>
            <person name="Castelle C.J."/>
            <person name="Probst A.J."/>
            <person name="Thomas B.C."/>
            <person name="Singh A."/>
            <person name="Wilkins M.J."/>
            <person name="Karaoz U."/>
            <person name="Brodie E.L."/>
            <person name="Williams K.H."/>
            <person name="Hubbard S.S."/>
            <person name="Banfield J.F."/>
        </authorList>
    </citation>
    <scope>NUCLEOTIDE SEQUENCE [LARGE SCALE GENOMIC DNA]</scope>
</reference>
<evidence type="ECO:0000256" key="2">
    <source>
        <dbReference type="ARBA" id="ARBA00022490"/>
    </source>
</evidence>
<dbReference type="Pfam" id="PF13484">
    <property type="entry name" value="Fer4_16"/>
    <property type="match status" value="1"/>
</dbReference>
<evidence type="ECO:0000256" key="3">
    <source>
        <dbReference type="ARBA" id="ARBA00022694"/>
    </source>
</evidence>
<protein>
    <submittedName>
        <fullName evidence="10">tRNA epoxyqueuosine(34) reductase QueG</fullName>
    </submittedName>
</protein>
<evidence type="ECO:0000256" key="5">
    <source>
        <dbReference type="ARBA" id="ARBA00022785"/>
    </source>
</evidence>
<evidence type="ECO:0000313" key="11">
    <source>
        <dbReference type="Proteomes" id="UP000178943"/>
    </source>
</evidence>
<keyword evidence="3" id="KW-0819">tRNA processing</keyword>
<dbReference type="GO" id="GO:0008616">
    <property type="term" value="P:tRNA queuosine(34) biosynthetic process"/>
    <property type="evidence" value="ECO:0007669"/>
    <property type="project" value="UniProtKB-KW"/>
</dbReference>
<organism evidence="10 11">
    <name type="scientific">Candidatus Fischerbacteria bacterium RBG_13_37_8</name>
    <dbReference type="NCBI Taxonomy" id="1817863"/>
    <lineage>
        <taxon>Bacteria</taxon>
        <taxon>Candidatus Fischeribacteriota</taxon>
    </lineage>
</organism>
<dbReference type="SUPFAM" id="SSF46548">
    <property type="entry name" value="alpha-helical ferredoxin"/>
    <property type="match status" value="1"/>
</dbReference>
<dbReference type="InterPro" id="IPR004453">
    <property type="entry name" value="QueG"/>
</dbReference>
<dbReference type="AlphaFoldDB" id="A0A1F5VS52"/>
<dbReference type="Pfam" id="PF08331">
    <property type="entry name" value="QueG_DUF1730"/>
    <property type="match status" value="1"/>
</dbReference>
<keyword evidence="7" id="KW-0408">Iron</keyword>
<feature type="domain" description="4Fe-4S ferredoxin-type" evidence="9">
    <location>
        <begin position="175"/>
        <end position="205"/>
    </location>
</feature>
<proteinExistence type="predicted"/>
<keyword evidence="2" id="KW-0963">Cytoplasm</keyword>
<name>A0A1F5VS52_9BACT</name>
<evidence type="ECO:0000313" key="10">
    <source>
        <dbReference type="EMBL" id="OGF66158.1"/>
    </source>
</evidence>
<dbReference type="InterPro" id="IPR017900">
    <property type="entry name" value="4Fe4S_Fe_S_CS"/>
</dbReference>
<dbReference type="STRING" id="1817863.A2Y62_16770"/>
<evidence type="ECO:0000256" key="4">
    <source>
        <dbReference type="ARBA" id="ARBA00022723"/>
    </source>
</evidence>
<dbReference type="InterPro" id="IPR017896">
    <property type="entry name" value="4Fe4S_Fe-S-bd"/>
</dbReference>
<keyword evidence="8" id="KW-0411">Iron-sulfur</keyword>
<keyword evidence="5" id="KW-0671">Queuosine biosynthesis</keyword>
<dbReference type="GO" id="GO:0052693">
    <property type="term" value="F:epoxyqueuosine reductase activity"/>
    <property type="evidence" value="ECO:0007669"/>
    <property type="project" value="TreeGrafter"/>
</dbReference>
<dbReference type="GO" id="GO:0051539">
    <property type="term" value="F:4 iron, 4 sulfur cluster binding"/>
    <property type="evidence" value="ECO:0007669"/>
    <property type="project" value="UniProtKB-KW"/>
</dbReference>
<dbReference type="PANTHER" id="PTHR30002:SF4">
    <property type="entry name" value="EPOXYQUEUOSINE REDUCTASE"/>
    <property type="match status" value="1"/>
</dbReference>
<evidence type="ECO:0000256" key="6">
    <source>
        <dbReference type="ARBA" id="ARBA00023002"/>
    </source>
</evidence>
<dbReference type="PROSITE" id="PS00198">
    <property type="entry name" value="4FE4S_FER_1"/>
    <property type="match status" value="1"/>
</dbReference>
<comment type="caution">
    <text evidence="10">The sequence shown here is derived from an EMBL/GenBank/DDBJ whole genome shotgun (WGS) entry which is preliminary data.</text>
</comment>
<evidence type="ECO:0000256" key="1">
    <source>
        <dbReference type="ARBA" id="ARBA00022485"/>
    </source>
</evidence>
<dbReference type="PROSITE" id="PS51379">
    <property type="entry name" value="4FE4S_FER_2"/>
    <property type="match status" value="1"/>
</dbReference>
<dbReference type="NCBIfam" id="TIGR00276">
    <property type="entry name" value="tRNA epoxyqueuosine(34) reductase QueG"/>
    <property type="match status" value="1"/>
</dbReference>
<dbReference type="InterPro" id="IPR013542">
    <property type="entry name" value="QueG_DUF1730"/>
</dbReference>
<dbReference type="GO" id="GO:0046872">
    <property type="term" value="F:metal ion binding"/>
    <property type="evidence" value="ECO:0007669"/>
    <property type="project" value="UniProtKB-KW"/>
</dbReference>
<keyword evidence="6" id="KW-0560">Oxidoreductase</keyword>
<evidence type="ECO:0000259" key="9">
    <source>
        <dbReference type="PROSITE" id="PS51379"/>
    </source>
</evidence>
<gene>
    <name evidence="10" type="ORF">A2Y62_16770</name>
</gene>
<dbReference type="PANTHER" id="PTHR30002">
    <property type="entry name" value="EPOXYQUEUOSINE REDUCTASE"/>
    <property type="match status" value="1"/>
</dbReference>
<evidence type="ECO:0000256" key="8">
    <source>
        <dbReference type="ARBA" id="ARBA00023014"/>
    </source>
</evidence>
<evidence type="ECO:0000256" key="7">
    <source>
        <dbReference type="ARBA" id="ARBA00023004"/>
    </source>
</evidence>